<sequence>MNLGIIAIEEKNSEGVVLSTLYYVADFDFTPPKKIAGPAMSLAVINGLLEEFKKYFKELENEERKQELLRLEKECLEYYISELTKKKNLLDIELNKITNNLNQEPHR</sequence>
<dbReference type="Proteomes" id="UP000270034">
    <property type="component" value="Chromosome"/>
</dbReference>
<feature type="coiled-coil region" evidence="1">
    <location>
        <begin position="45"/>
        <end position="100"/>
    </location>
</feature>
<dbReference type="KEGG" id="aot:AcetOri_orf02879"/>
<gene>
    <name evidence="2" type="ORF">AcetOrient_orf02879</name>
</gene>
<accession>A0A2Z5ZHP5</accession>
<name>A0A2Z5ZHP5_9PROT</name>
<organism evidence="2 3">
    <name type="scientific">Acetobacter orientalis</name>
    <dbReference type="NCBI Taxonomy" id="146474"/>
    <lineage>
        <taxon>Bacteria</taxon>
        <taxon>Pseudomonadati</taxon>
        <taxon>Pseudomonadota</taxon>
        <taxon>Alphaproteobacteria</taxon>
        <taxon>Acetobacterales</taxon>
        <taxon>Acetobacteraceae</taxon>
        <taxon>Acetobacter</taxon>
    </lineage>
</organism>
<keyword evidence="1" id="KW-0175">Coiled coil</keyword>
<evidence type="ECO:0000256" key="1">
    <source>
        <dbReference type="SAM" id="Coils"/>
    </source>
</evidence>
<evidence type="ECO:0000313" key="3">
    <source>
        <dbReference type="Proteomes" id="UP000270034"/>
    </source>
</evidence>
<reference evidence="2 3" key="1">
    <citation type="submission" date="2018-02" db="EMBL/GenBank/DDBJ databases">
        <title>Acetobacter orientalis genome.</title>
        <authorList>
            <person name="Nakashima N."/>
            <person name="Tamura T."/>
        </authorList>
    </citation>
    <scope>NUCLEOTIDE SEQUENCE [LARGE SCALE GENOMIC DNA]</scope>
    <source>
        <strain evidence="2 3">FAN1</strain>
    </source>
</reference>
<proteinExistence type="predicted"/>
<dbReference type="EMBL" id="AP018515">
    <property type="protein sequence ID" value="BBC80274.1"/>
    <property type="molecule type" value="Genomic_DNA"/>
</dbReference>
<protein>
    <submittedName>
        <fullName evidence="2">Uncharacterized protein</fullName>
    </submittedName>
</protein>
<evidence type="ECO:0000313" key="2">
    <source>
        <dbReference type="EMBL" id="BBC80274.1"/>
    </source>
</evidence>
<dbReference type="AlphaFoldDB" id="A0A2Z5ZHP5"/>